<dbReference type="CDD" id="cd00148">
    <property type="entry name" value="PROF"/>
    <property type="match status" value="1"/>
</dbReference>
<evidence type="ECO:0000256" key="3">
    <source>
        <dbReference type="ARBA" id="ARBA00022490"/>
    </source>
</evidence>
<keyword evidence="4 7" id="KW-0009">Actin-binding</keyword>
<keyword evidence="3" id="KW-0963">Cytoplasm</keyword>
<dbReference type="PANTHER" id="PTHR11604">
    <property type="entry name" value="PROFILIN"/>
    <property type="match status" value="1"/>
</dbReference>
<protein>
    <recommendedName>
        <fullName evidence="7">Profilin</fullName>
    </recommendedName>
</protein>
<dbReference type="AlphaFoldDB" id="A0A9N9G1K0"/>
<dbReference type="GO" id="GO:0005856">
    <property type="term" value="C:cytoskeleton"/>
    <property type="evidence" value="ECO:0007669"/>
    <property type="project" value="UniProtKB-SubCell"/>
</dbReference>
<dbReference type="OrthoDB" id="421374at2759"/>
<dbReference type="InterPro" id="IPR027310">
    <property type="entry name" value="Profilin_CS"/>
</dbReference>
<evidence type="ECO:0000256" key="5">
    <source>
        <dbReference type="ARBA" id="ARBA00023212"/>
    </source>
</evidence>
<dbReference type="InterPro" id="IPR048278">
    <property type="entry name" value="PFN"/>
</dbReference>
<organism evidence="8 9">
    <name type="scientific">Diversispora eburnea</name>
    <dbReference type="NCBI Taxonomy" id="1213867"/>
    <lineage>
        <taxon>Eukaryota</taxon>
        <taxon>Fungi</taxon>
        <taxon>Fungi incertae sedis</taxon>
        <taxon>Mucoromycota</taxon>
        <taxon>Glomeromycotina</taxon>
        <taxon>Glomeromycetes</taxon>
        <taxon>Diversisporales</taxon>
        <taxon>Diversisporaceae</taxon>
        <taxon>Diversispora</taxon>
    </lineage>
</organism>
<dbReference type="SUPFAM" id="SSF55770">
    <property type="entry name" value="Profilin (actin-binding protein)"/>
    <property type="match status" value="1"/>
</dbReference>
<keyword evidence="9" id="KW-1185">Reference proteome</keyword>
<evidence type="ECO:0000256" key="2">
    <source>
        <dbReference type="ARBA" id="ARBA00010058"/>
    </source>
</evidence>
<dbReference type="FunFam" id="3.30.450.30:FF:000001">
    <property type="entry name" value="Profilin"/>
    <property type="match status" value="1"/>
</dbReference>
<dbReference type="PROSITE" id="PS00414">
    <property type="entry name" value="PROFILIN"/>
    <property type="match status" value="1"/>
</dbReference>
<dbReference type="Gene3D" id="3.30.450.30">
    <property type="entry name" value="Dynein light chain 2a, cytoplasmic"/>
    <property type="match status" value="1"/>
</dbReference>
<dbReference type="EMBL" id="CAJVPK010001105">
    <property type="protein sequence ID" value="CAG8571085.1"/>
    <property type="molecule type" value="Genomic_DNA"/>
</dbReference>
<dbReference type="PANTHER" id="PTHR11604:SF0">
    <property type="entry name" value="PROFILIN"/>
    <property type="match status" value="1"/>
</dbReference>
<evidence type="ECO:0000313" key="8">
    <source>
        <dbReference type="EMBL" id="CAG8571085.1"/>
    </source>
</evidence>
<evidence type="ECO:0000256" key="1">
    <source>
        <dbReference type="ARBA" id="ARBA00004245"/>
    </source>
</evidence>
<evidence type="ECO:0000256" key="4">
    <source>
        <dbReference type="ARBA" id="ARBA00023203"/>
    </source>
</evidence>
<dbReference type="InterPro" id="IPR005455">
    <property type="entry name" value="PFN_euk"/>
</dbReference>
<evidence type="ECO:0000256" key="6">
    <source>
        <dbReference type="RuleBase" id="RU003908"/>
    </source>
</evidence>
<accession>A0A9N9G1K0</accession>
<comment type="subcellular location">
    <subcellularLocation>
        <location evidence="1">Cytoplasm</location>
        <location evidence="1">Cytoskeleton</location>
    </subcellularLocation>
</comment>
<evidence type="ECO:0000256" key="7">
    <source>
        <dbReference type="RuleBase" id="RU003909"/>
    </source>
</evidence>
<dbReference type="SMART" id="SM00392">
    <property type="entry name" value="PROF"/>
    <property type="match status" value="1"/>
</dbReference>
<comment type="function">
    <text evidence="6">Binds to actin and affects the structure of the cytoskeleton. At high concentrations, profilin prevents the polymerization of actin, whereas it enhances it at low concentrations.</text>
</comment>
<comment type="caution">
    <text evidence="8">The sequence shown here is derived from an EMBL/GenBank/DDBJ whole genome shotgun (WGS) entry which is preliminary data.</text>
</comment>
<dbReference type="GO" id="GO:0005938">
    <property type="term" value="C:cell cortex"/>
    <property type="evidence" value="ECO:0007669"/>
    <property type="project" value="TreeGrafter"/>
</dbReference>
<dbReference type="GO" id="GO:0003785">
    <property type="term" value="F:actin monomer binding"/>
    <property type="evidence" value="ECO:0007669"/>
    <property type="project" value="TreeGrafter"/>
</dbReference>
<reference evidence="8" key="1">
    <citation type="submission" date="2021-06" db="EMBL/GenBank/DDBJ databases">
        <authorList>
            <person name="Kallberg Y."/>
            <person name="Tangrot J."/>
            <person name="Rosling A."/>
        </authorList>
    </citation>
    <scope>NUCLEOTIDE SEQUENCE</scope>
    <source>
        <strain evidence="8">AZ414A</strain>
    </source>
</reference>
<sequence length="126" mass="13593">MSWQEYIDNQLLGTGKIVQAAIYGQNGSLWATSKGFSLSPEEVTTLVESFVDSAKIQENGIYCNGVKYFTLSHDEENIHGKKGAGGVVSVKTNQAVIIGVYNDKTTPGAANKVVGDLGDYLKNLNY</sequence>
<dbReference type="Proteomes" id="UP000789706">
    <property type="component" value="Unassembled WGS sequence"/>
</dbReference>
<dbReference type="Pfam" id="PF00235">
    <property type="entry name" value="Profilin"/>
    <property type="match status" value="1"/>
</dbReference>
<dbReference type="PRINTS" id="PR01640">
    <property type="entry name" value="PROFILINPLNT"/>
</dbReference>
<gene>
    <name evidence="8" type="ORF">DEBURN_LOCUS8085</name>
</gene>
<dbReference type="InterPro" id="IPR036140">
    <property type="entry name" value="PFN_sf"/>
</dbReference>
<evidence type="ECO:0000313" key="9">
    <source>
        <dbReference type="Proteomes" id="UP000789706"/>
    </source>
</evidence>
<comment type="similarity">
    <text evidence="2 7">Belongs to the profilin family.</text>
</comment>
<dbReference type="PRINTS" id="PR00392">
    <property type="entry name" value="PROFILIN"/>
</dbReference>
<keyword evidence="5 6" id="KW-0206">Cytoskeleton</keyword>
<name>A0A9N9G1K0_9GLOM</name>
<comment type="subunit">
    <text evidence="6">Occurs in many kinds of cells as a complex with monomeric actin in a 1:1 ratio.</text>
</comment>
<proteinExistence type="inferred from homology"/>